<evidence type="ECO:0000313" key="3">
    <source>
        <dbReference type="Proteomes" id="UP001632038"/>
    </source>
</evidence>
<dbReference type="PROSITE" id="PS50181">
    <property type="entry name" value="FBOX"/>
    <property type="match status" value="1"/>
</dbReference>
<dbReference type="InterPro" id="IPR055357">
    <property type="entry name" value="LRR_At1g61320_AtMIF1"/>
</dbReference>
<organism evidence="2 3">
    <name type="scientific">Castilleja foliolosa</name>
    <dbReference type="NCBI Taxonomy" id="1961234"/>
    <lineage>
        <taxon>Eukaryota</taxon>
        <taxon>Viridiplantae</taxon>
        <taxon>Streptophyta</taxon>
        <taxon>Embryophyta</taxon>
        <taxon>Tracheophyta</taxon>
        <taxon>Spermatophyta</taxon>
        <taxon>Magnoliopsida</taxon>
        <taxon>eudicotyledons</taxon>
        <taxon>Gunneridae</taxon>
        <taxon>Pentapetalae</taxon>
        <taxon>asterids</taxon>
        <taxon>lamiids</taxon>
        <taxon>Lamiales</taxon>
        <taxon>Orobanchaceae</taxon>
        <taxon>Pedicularideae</taxon>
        <taxon>Castillejinae</taxon>
        <taxon>Castilleja</taxon>
    </lineage>
</organism>
<gene>
    <name evidence="2" type="ORF">CASFOL_012787</name>
</gene>
<dbReference type="Gene3D" id="3.80.10.10">
    <property type="entry name" value="Ribonuclease Inhibitor"/>
    <property type="match status" value="1"/>
</dbReference>
<proteinExistence type="predicted"/>
<protein>
    <recommendedName>
        <fullName evidence="1">F-box domain-containing protein</fullName>
    </recommendedName>
</protein>
<evidence type="ECO:0000259" key="1">
    <source>
        <dbReference type="PROSITE" id="PS50181"/>
    </source>
</evidence>
<dbReference type="CDD" id="cd22160">
    <property type="entry name" value="F-box_AtFBL13-like"/>
    <property type="match status" value="1"/>
</dbReference>
<name>A0ABD3DLE8_9LAMI</name>
<dbReference type="AlphaFoldDB" id="A0ABD3DLE8"/>
<dbReference type="InterPro" id="IPR001810">
    <property type="entry name" value="F-box_dom"/>
</dbReference>
<keyword evidence="3" id="KW-1185">Reference proteome</keyword>
<sequence length="313" mass="35844">MEDLISQLPDDILVSIITRIPTKDALSTTILSKRWRYLFRFVPTLDFSWPRDRSTYPEKKSIEGLYGVLQRHRAFIRSFEFHWRLTEPYTHTFEQCIYLLGKLGIKKLSFEPITNQFSFSLHLLSQMQSLEHLSLSLCSLQPNLSIICNSLKTLKLSDVKVPPGSLECILSNCVSLCSFTIIDCKFSSNLCFRGPNLQLKCIAIHDCEGFEQIELFASNLTTLEYCDYNLVTFMFDYVPRLESVYLYAHEATPFVCTRLGKDLPHLKTLVWDISGDPFFEVLSAGTRAGTLGLASGLRLITLHCTEVYIHLTK</sequence>
<dbReference type="InterPro" id="IPR036047">
    <property type="entry name" value="F-box-like_dom_sf"/>
</dbReference>
<dbReference type="InterPro" id="IPR053772">
    <property type="entry name" value="At1g61320/At1g61330-like"/>
</dbReference>
<dbReference type="SMART" id="SM00256">
    <property type="entry name" value="FBOX"/>
    <property type="match status" value="1"/>
</dbReference>
<dbReference type="EMBL" id="JAVIJP010000016">
    <property type="protein sequence ID" value="KAL3641972.1"/>
    <property type="molecule type" value="Genomic_DNA"/>
</dbReference>
<dbReference type="PANTHER" id="PTHR34145:SF28">
    <property type="entry name" value="F-BOX DOMAIN-CONTAINING PROTEIN"/>
    <property type="match status" value="1"/>
</dbReference>
<reference evidence="3" key="1">
    <citation type="journal article" date="2024" name="IScience">
        <title>Strigolactones Initiate the Formation of Haustorium-like Structures in Castilleja.</title>
        <authorList>
            <person name="Buerger M."/>
            <person name="Peterson D."/>
            <person name="Chory J."/>
        </authorList>
    </citation>
    <scope>NUCLEOTIDE SEQUENCE [LARGE SCALE GENOMIC DNA]</scope>
</reference>
<accession>A0ABD3DLE8</accession>
<dbReference type="InterPro" id="IPR032675">
    <property type="entry name" value="LRR_dom_sf"/>
</dbReference>
<feature type="domain" description="F-box" evidence="1">
    <location>
        <begin position="2"/>
        <end position="52"/>
    </location>
</feature>
<dbReference type="InterPro" id="IPR053781">
    <property type="entry name" value="F-box_AtFBL13-like"/>
</dbReference>
<comment type="caution">
    <text evidence="2">The sequence shown here is derived from an EMBL/GenBank/DDBJ whole genome shotgun (WGS) entry which is preliminary data.</text>
</comment>
<dbReference type="SUPFAM" id="SSF52058">
    <property type="entry name" value="L domain-like"/>
    <property type="match status" value="1"/>
</dbReference>
<dbReference type="PANTHER" id="PTHR34145">
    <property type="entry name" value="OS02G0105600 PROTEIN"/>
    <property type="match status" value="1"/>
</dbReference>
<dbReference type="Proteomes" id="UP001632038">
    <property type="component" value="Unassembled WGS sequence"/>
</dbReference>
<dbReference type="Gene3D" id="1.20.1280.50">
    <property type="match status" value="1"/>
</dbReference>
<dbReference type="SUPFAM" id="SSF81383">
    <property type="entry name" value="F-box domain"/>
    <property type="match status" value="1"/>
</dbReference>
<evidence type="ECO:0000313" key="2">
    <source>
        <dbReference type="EMBL" id="KAL3641972.1"/>
    </source>
</evidence>
<dbReference type="Pfam" id="PF23622">
    <property type="entry name" value="LRR_At1g61320_AtMIF1"/>
    <property type="match status" value="1"/>
</dbReference>
<dbReference type="Pfam" id="PF00646">
    <property type="entry name" value="F-box"/>
    <property type="match status" value="1"/>
</dbReference>